<evidence type="ECO:0000256" key="2">
    <source>
        <dbReference type="ARBA" id="ARBA00022670"/>
    </source>
</evidence>
<dbReference type="InterPro" id="IPR005151">
    <property type="entry name" value="Tail-specific_protease"/>
</dbReference>
<dbReference type="PROSITE" id="PS50106">
    <property type="entry name" value="PDZ"/>
    <property type="match status" value="1"/>
</dbReference>
<dbReference type="EMBL" id="CP094929">
    <property type="protein sequence ID" value="UOM51176.1"/>
    <property type="molecule type" value="Genomic_DNA"/>
</dbReference>
<protein>
    <submittedName>
        <fullName evidence="7">S41 family peptidase</fullName>
    </submittedName>
</protein>
<dbReference type="InterPro" id="IPR041489">
    <property type="entry name" value="PDZ_6"/>
</dbReference>
<reference evidence="8" key="1">
    <citation type="journal article" date="2024" name="J Bioinform Genom">
        <title>Complete genome sequence of the type strain bacterium Sphaerochaeta associata GLS2t (VKM B-2742)t.</title>
        <authorList>
            <person name="Troshina O.Y."/>
            <person name="Tepeeva A.N."/>
            <person name="Arzamasceva V.O."/>
            <person name="Whitman W.B."/>
            <person name="Varghese N."/>
            <person name="Shapiro N."/>
            <person name="Woyke T."/>
            <person name="Kripides N.C."/>
            <person name="Vasilenko O.V."/>
        </authorList>
    </citation>
    <scope>NUCLEOTIDE SEQUENCE [LARGE SCALE GENOMIC DNA]</scope>
    <source>
        <strain evidence="8">GLS2T</strain>
    </source>
</reference>
<dbReference type="InterPro" id="IPR001478">
    <property type="entry name" value="PDZ"/>
</dbReference>
<dbReference type="Pfam" id="PF03572">
    <property type="entry name" value="Peptidase_S41"/>
    <property type="match status" value="1"/>
</dbReference>
<evidence type="ECO:0000313" key="8">
    <source>
        <dbReference type="Proteomes" id="UP000829708"/>
    </source>
</evidence>
<comment type="similarity">
    <text evidence="1 5">Belongs to the peptidase S41A family.</text>
</comment>
<keyword evidence="2 5" id="KW-0645">Protease</keyword>
<sequence>MRRTIIRRLSLSFIVLLIFLPLFAGGSMEQILAAPLSTRTSMEADQITIDMASLERLYRYVDSIYIDEVDKQKMFNDLASALVASLDDPYSFYVPPSKAQEYQEETSGVYGGIGTYLNKPAPDNIDPSVPSSYMITIVSPFPGSPAQRAGLMAGDLISHIDGEKVDELTSYEASMKLRGEANTFVTITVYRNGTSFDLTLKRERITAPTVDSGIIEDTIGYIILSEFTPQTGNQLLEHVQKLMKQGIVGLIIDERNNSGGAVDGAMQSANIFLEEGKTLVTIQGKKGTMRDQRYISTGKAEVPANLPIVILTNTGSASSAEIFAAAMKDNGRATLIGTKTFGKGIVQDVFRFGSGFAQVTTAHYYTPNGENIHKLGIEPDILVEDVQLSDEEIPAFEQLMTDKVISTFVQENPEPSEANIRRFASLYTERGIDEEVLTLLVRNEYLSKMPYDKRPIADATFDKQLNRAVEFIRTGK</sequence>
<dbReference type="InterPro" id="IPR004447">
    <property type="entry name" value="Peptidase_S41A"/>
</dbReference>
<evidence type="ECO:0000259" key="6">
    <source>
        <dbReference type="PROSITE" id="PS50106"/>
    </source>
</evidence>
<dbReference type="InterPro" id="IPR036034">
    <property type="entry name" value="PDZ_sf"/>
</dbReference>
<dbReference type="PANTHER" id="PTHR32060">
    <property type="entry name" value="TAIL-SPECIFIC PROTEASE"/>
    <property type="match status" value="1"/>
</dbReference>
<dbReference type="RefSeq" id="WP_244772549.1">
    <property type="nucleotide sequence ID" value="NZ_CP094929.1"/>
</dbReference>
<evidence type="ECO:0000313" key="7">
    <source>
        <dbReference type="EMBL" id="UOM51176.1"/>
    </source>
</evidence>
<name>A0ABY4DAL5_9SPIR</name>
<evidence type="ECO:0000256" key="4">
    <source>
        <dbReference type="ARBA" id="ARBA00022825"/>
    </source>
</evidence>
<dbReference type="Gene3D" id="3.90.226.10">
    <property type="entry name" value="2-enoyl-CoA Hydratase, Chain A, domain 1"/>
    <property type="match status" value="1"/>
</dbReference>
<evidence type="ECO:0000256" key="3">
    <source>
        <dbReference type="ARBA" id="ARBA00022801"/>
    </source>
</evidence>
<dbReference type="Gene3D" id="3.30.750.44">
    <property type="match status" value="1"/>
</dbReference>
<dbReference type="SMART" id="SM00245">
    <property type="entry name" value="TSPc"/>
    <property type="match status" value="1"/>
</dbReference>
<dbReference type="SUPFAM" id="SSF52096">
    <property type="entry name" value="ClpP/crotonase"/>
    <property type="match status" value="1"/>
</dbReference>
<evidence type="ECO:0000256" key="1">
    <source>
        <dbReference type="ARBA" id="ARBA00009179"/>
    </source>
</evidence>
<dbReference type="CDD" id="cd07560">
    <property type="entry name" value="Peptidase_S41_CPP"/>
    <property type="match status" value="1"/>
</dbReference>
<keyword evidence="3 5" id="KW-0378">Hydrolase</keyword>
<dbReference type="NCBIfam" id="TIGR00225">
    <property type="entry name" value="prc"/>
    <property type="match status" value="1"/>
</dbReference>
<keyword evidence="8" id="KW-1185">Reference proteome</keyword>
<dbReference type="PANTHER" id="PTHR32060:SF30">
    <property type="entry name" value="CARBOXY-TERMINAL PROCESSING PROTEASE CTPA"/>
    <property type="match status" value="1"/>
</dbReference>
<dbReference type="SMART" id="SM00228">
    <property type="entry name" value="PDZ"/>
    <property type="match status" value="1"/>
</dbReference>
<proteinExistence type="inferred from homology"/>
<dbReference type="InterPro" id="IPR029045">
    <property type="entry name" value="ClpP/crotonase-like_dom_sf"/>
</dbReference>
<dbReference type="Proteomes" id="UP000829708">
    <property type="component" value="Chromosome"/>
</dbReference>
<keyword evidence="4 5" id="KW-0720">Serine protease</keyword>
<dbReference type="Gene3D" id="2.30.42.10">
    <property type="match status" value="1"/>
</dbReference>
<dbReference type="Pfam" id="PF17820">
    <property type="entry name" value="PDZ_6"/>
    <property type="match status" value="1"/>
</dbReference>
<accession>A0ABY4DAL5</accession>
<organism evidence="7 8">
    <name type="scientific">Sphaerochaeta associata</name>
    <dbReference type="NCBI Taxonomy" id="1129264"/>
    <lineage>
        <taxon>Bacteria</taxon>
        <taxon>Pseudomonadati</taxon>
        <taxon>Spirochaetota</taxon>
        <taxon>Spirochaetia</taxon>
        <taxon>Spirochaetales</taxon>
        <taxon>Sphaerochaetaceae</taxon>
        <taxon>Sphaerochaeta</taxon>
    </lineage>
</organism>
<evidence type="ECO:0000256" key="5">
    <source>
        <dbReference type="RuleBase" id="RU004404"/>
    </source>
</evidence>
<dbReference type="CDD" id="cd06782">
    <property type="entry name" value="cpPDZ_CPP-like"/>
    <property type="match status" value="1"/>
</dbReference>
<feature type="domain" description="PDZ" evidence="6">
    <location>
        <begin position="99"/>
        <end position="192"/>
    </location>
</feature>
<dbReference type="SUPFAM" id="SSF50156">
    <property type="entry name" value="PDZ domain-like"/>
    <property type="match status" value="1"/>
</dbReference>
<gene>
    <name evidence="7" type="ORF">MUG09_00115</name>
</gene>